<feature type="domain" description="Phosphotyrosine protein phosphatase I" evidence="11">
    <location>
        <begin position="4"/>
        <end position="137"/>
    </location>
</feature>
<dbReference type="EC" id="1.20.4.4" evidence="9 10"/>
<keyword evidence="2" id="KW-0059">Arsenical resistance</keyword>
<dbReference type="GO" id="GO:0030612">
    <property type="term" value="F:arsenate reductase (thioredoxin) activity"/>
    <property type="evidence" value="ECO:0007669"/>
    <property type="project" value="UniProtKB-UniRule"/>
</dbReference>
<protein>
    <recommendedName>
        <fullName evidence="6 10">Arsenate reductase</fullName>
        <ecNumber evidence="9 10">1.20.4.4</ecNumber>
    </recommendedName>
</protein>
<comment type="caution">
    <text evidence="12">The sequence shown here is derived from an EMBL/GenBank/DDBJ whole genome shotgun (WGS) entry which is preliminary data.</text>
</comment>
<sequence>MKKPFIYFLCTGNSCRSQMAEGWARHFAGDHIEVQSAGVERHGLNPRAVAVMCEAGVDISHHTSDLIDRDMLNRADIVITLCGDARDKCPATPAHVRHLHWGCQDPAKASGTQEEIMAHFREVRDEIRDRVKTLITDVLGEYPSGDHTNG</sequence>
<dbReference type="Proteomes" id="UP000294581">
    <property type="component" value="Unassembled WGS sequence"/>
</dbReference>
<dbReference type="GO" id="GO:0004725">
    <property type="term" value="F:protein tyrosine phosphatase activity"/>
    <property type="evidence" value="ECO:0007669"/>
    <property type="project" value="UniProtKB-UniRule"/>
</dbReference>
<dbReference type="CDD" id="cd16345">
    <property type="entry name" value="LMWP_ArsC"/>
    <property type="match status" value="1"/>
</dbReference>
<evidence type="ECO:0000256" key="1">
    <source>
        <dbReference type="ARBA" id="ARBA00022490"/>
    </source>
</evidence>
<evidence type="ECO:0000256" key="10">
    <source>
        <dbReference type="NCBIfam" id="TIGR02691"/>
    </source>
</evidence>
<name>A0A4R8LUJ8_9BACL</name>
<dbReference type="FunFam" id="3.40.50.2300:FF:000237">
    <property type="entry name" value="Arsenate reductase"/>
    <property type="match status" value="1"/>
</dbReference>
<evidence type="ECO:0000256" key="4">
    <source>
        <dbReference type="ARBA" id="ARBA00023157"/>
    </source>
</evidence>
<dbReference type="SMART" id="SM00226">
    <property type="entry name" value="LMWPc"/>
    <property type="match status" value="1"/>
</dbReference>
<evidence type="ECO:0000256" key="8">
    <source>
        <dbReference type="ARBA" id="ARBA00061528"/>
    </source>
</evidence>
<comment type="catalytic activity">
    <reaction evidence="7">
        <text>arsenate + [thioredoxin]-dithiol + H(+) = arsenite + [thioredoxin]-disulfide + H2O</text>
        <dbReference type="Rhea" id="RHEA:43848"/>
        <dbReference type="Rhea" id="RHEA-COMP:10698"/>
        <dbReference type="Rhea" id="RHEA-COMP:10700"/>
        <dbReference type="ChEBI" id="CHEBI:15377"/>
        <dbReference type="ChEBI" id="CHEBI:15378"/>
        <dbReference type="ChEBI" id="CHEBI:29242"/>
        <dbReference type="ChEBI" id="CHEBI:29950"/>
        <dbReference type="ChEBI" id="CHEBI:48597"/>
        <dbReference type="ChEBI" id="CHEBI:50058"/>
        <dbReference type="EC" id="1.20.4.4"/>
    </reaction>
</comment>
<keyword evidence="13" id="KW-1185">Reference proteome</keyword>
<dbReference type="PANTHER" id="PTHR43428">
    <property type="entry name" value="ARSENATE REDUCTASE"/>
    <property type="match status" value="1"/>
</dbReference>
<evidence type="ECO:0000259" key="11">
    <source>
        <dbReference type="SMART" id="SM00226"/>
    </source>
</evidence>
<organism evidence="12 13">
    <name type="scientific">Alicyclobacillus sacchari</name>
    <dbReference type="NCBI Taxonomy" id="392010"/>
    <lineage>
        <taxon>Bacteria</taxon>
        <taxon>Bacillati</taxon>
        <taxon>Bacillota</taxon>
        <taxon>Bacilli</taxon>
        <taxon>Bacillales</taxon>
        <taxon>Alicyclobacillaceae</taxon>
        <taxon>Alicyclobacillus</taxon>
    </lineage>
</organism>
<evidence type="ECO:0000256" key="6">
    <source>
        <dbReference type="ARBA" id="ARBA00039879"/>
    </source>
</evidence>
<gene>
    <name evidence="12" type="ORF">C7445_101198</name>
</gene>
<dbReference type="EMBL" id="SORF01000001">
    <property type="protein sequence ID" value="TDY51198.1"/>
    <property type="molecule type" value="Genomic_DNA"/>
</dbReference>
<keyword evidence="3" id="KW-0560">Oxidoreductase</keyword>
<dbReference type="AlphaFoldDB" id="A0A4R8LUJ8"/>
<keyword evidence="4" id="KW-1015">Disulfide bond</keyword>
<evidence type="ECO:0000256" key="7">
    <source>
        <dbReference type="ARBA" id="ARBA00052766"/>
    </source>
</evidence>
<dbReference type="InterPro" id="IPR023485">
    <property type="entry name" value="Ptyr_pPase"/>
</dbReference>
<dbReference type="InterPro" id="IPR014064">
    <property type="entry name" value="Arsenate_reductase_ArsC"/>
</dbReference>
<evidence type="ECO:0000256" key="3">
    <source>
        <dbReference type="ARBA" id="ARBA00023002"/>
    </source>
</evidence>
<evidence type="ECO:0000313" key="13">
    <source>
        <dbReference type="Proteomes" id="UP000294581"/>
    </source>
</evidence>
<dbReference type="Pfam" id="PF01451">
    <property type="entry name" value="LMWPc"/>
    <property type="match status" value="1"/>
</dbReference>
<proteinExistence type="inferred from homology"/>
<dbReference type="SUPFAM" id="SSF52788">
    <property type="entry name" value="Phosphotyrosine protein phosphatases I"/>
    <property type="match status" value="1"/>
</dbReference>
<evidence type="ECO:0000256" key="2">
    <source>
        <dbReference type="ARBA" id="ARBA00022849"/>
    </source>
</evidence>
<dbReference type="NCBIfam" id="TIGR02691">
    <property type="entry name" value="arsC_pI258_fam"/>
    <property type="match status" value="1"/>
</dbReference>
<reference evidence="12 13" key="1">
    <citation type="submission" date="2019-03" db="EMBL/GenBank/DDBJ databases">
        <title>Genomic Encyclopedia of Type Strains, Phase IV (KMG-IV): sequencing the most valuable type-strain genomes for metagenomic binning, comparative biology and taxonomic classification.</title>
        <authorList>
            <person name="Goeker M."/>
        </authorList>
    </citation>
    <scope>NUCLEOTIDE SEQUENCE [LARGE SCALE GENOMIC DNA]</scope>
    <source>
        <strain evidence="12 13">DSM 17974</strain>
    </source>
</reference>
<keyword evidence="1" id="KW-0963">Cytoplasm</keyword>
<dbReference type="Gene3D" id="3.40.50.2300">
    <property type="match status" value="1"/>
</dbReference>
<dbReference type="GO" id="GO:0046685">
    <property type="term" value="P:response to arsenic-containing substance"/>
    <property type="evidence" value="ECO:0007669"/>
    <property type="project" value="UniProtKB-UniRule"/>
</dbReference>
<evidence type="ECO:0000313" key="12">
    <source>
        <dbReference type="EMBL" id="TDY51198.1"/>
    </source>
</evidence>
<evidence type="ECO:0000256" key="9">
    <source>
        <dbReference type="ARBA" id="ARBA00066655"/>
    </source>
</evidence>
<comment type="similarity">
    <text evidence="8">Belongs to the low molecular weight phosphotyrosine protein phosphatase family. Thioredoxin-coupled ArsC subfamily.</text>
</comment>
<dbReference type="PANTHER" id="PTHR43428:SF1">
    <property type="entry name" value="ARSENATE REDUCTASE"/>
    <property type="match status" value="1"/>
</dbReference>
<dbReference type="InterPro" id="IPR036196">
    <property type="entry name" value="Ptyr_pPase_sf"/>
</dbReference>
<dbReference type="OrthoDB" id="9784339at2"/>
<dbReference type="RefSeq" id="WP_134158166.1">
    <property type="nucleotide sequence ID" value="NZ_SORF01000001.1"/>
</dbReference>
<evidence type="ECO:0000256" key="5">
    <source>
        <dbReference type="ARBA" id="ARBA00023284"/>
    </source>
</evidence>
<keyword evidence="5" id="KW-0676">Redox-active center</keyword>
<accession>A0A4R8LUJ8</accession>